<evidence type="ECO:0000259" key="2">
    <source>
        <dbReference type="Pfam" id="PF21671"/>
    </source>
</evidence>
<evidence type="ECO:0000256" key="1">
    <source>
        <dbReference type="SAM" id="SignalP"/>
    </source>
</evidence>
<gene>
    <name evidence="3" type="primary">priA_17</name>
    <name evidence="3" type="ORF">LOC62_07G008883</name>
</gene>
<keyword evidence="1" id="KW-0732">Signal</keyword>
<dbReference type="InterPro" id="IPR038955">
    <property type="entry name" value="PriA/CPL1_fungi"/>
</dbReference>
<dbReference type="PANTHER" id="PTHR35192:SF2">
    <property type="entry name" value="APPLE DOMAIN-CONTAINING PROTEIN"/>
    <property type="match status" value="1"/>
</dbReference>
<proteinExistence type="predicted"/>
<feature type="chain" id="PRO_5042001083" evidence="1">
    <location>
        <begin position="21"/>
        <end position="376"/>
    </location>
</feature>
<dbReference type="Proteomes" id="UP000827549">
    <property type="component" value="Chromosome 7"/>
</dbReference>
<feature type="domain" description="Protein CPL1-like" evidence="2">
    <location>
        <begin position="303"/>
        <end position="371"/>
    </location>
</feature>
<evidence type="ECO:0000313" key="4">
    <source>
        <dbReference type="Proteomes" id="UP000827549"/>
    </source>
</evidence>
<keyword evidence="4" id="KW-1185">Reference proteome</keyword>
<organism evidence="3 4">
    <name type="scientific">Vanrija pseudolonga</name>
    <dbReference type="NCBI Taxonomy" id="143232"/>
    <lineage>
        <taxon>Eukaryota</taxon>
        <taxon>Fungi</taxon>
        <taxon>Dikarya</taxon>
        <taxon>Basidiomycota</taxon>
        <taxon>Agaricomycotina</taxon>
        <taxon>Tremellomycetes</taxon>
        <taxon>Trichosporonales</taxon>
        <taxon>Trichosporonaceae</taxon>
        <taxon>Vanrija</taxon>
    </lineage>
</organism>
<feature type="signal peptide" evidence="1">
    <location>
        <begin position="1"/>
        <end position="20"/>
    </location>
</feature>
<sequence length="376" mass="40566">MLIPVLAALVVGLAATPALGAITPPGPSSYNYIFAGCATPGNIPVYNTYLKVYGLTQAECDVHVTAAPSSSNYKYSFYAPAVDLAKSECYLGNTPPWDGTLQIPEPGDADGSCRVGLVRIGVLKDRPTAGIPYEWTWAGCYAGQTQIDPPAYAGNFFNAPAGTQWGVRLGYLDRSDCLRICSSRLSTLKTTDPADYASTKYAYALLFTEGSPEVQQGEQVHKCICALGPVEGTPAQCEDYNGGEKFTMSYLYAVQINDVIPSAAPNRRREAQRKKQEMLHAKLHAHCPVGYTPCRIALNGDSYECIDTDTELESCGGCLFGEHARRPELRAREAMGRDCTSVMGVVSEAASCRRGTCVTTACRPGYKLVYDHCVQA</sequence>
<dbReference type="InterPro" id="IPR048661">
    <property type="entry name" value="CPL1-like"/>
</dbReference>
<dbReference type="Pfam" id="PF21671">
    <property type="entry name" value="CPL1-like"/>
    <property type="match status" value="1"/>
</dbReference>
<accession>A0AAF0YHQ7</accession>
<dbReference type="AlphaFoldDB" id="A0AAF0YHQ7"/>
<dbReference type="PANTHER" id="PTHR35192">
    <property type="entry name" value="PROTEIN, PUTATIVE-RELATED"/>
    <property type="match status" value="1"/>
</dbReference>
<name>A0AAF0YHQ7_9TREE</name>
<reference evidence="3" key="1">
    <citation type="submission" date="2023-10" db="EMBL/GenBank/DDBJ databases">
        <authorList>
            <person name="Noh H."/>
        </authorList>
    </citation>
    <scope>NUCLEOTIDE SEQUENCE</scope>
    <source>
        <strain evidence="3">DUCC4014</strain>
    </source>
</reference>
<evidence type="ECO:0000313" key="3">
    <source>
        <dbReference type="EMBL" id="WOO85384.1"/>
    </source>
</evidence>
<dbReference type="EMBL" id="CP086720">
    <property type="protein sequence ID" value="WOO85384.1"/>
    <property type="molecule type" value="Genomic_DNA"/>
</dbReference>
<protein>
    <submittedName>
        <fullName evidence="3">Protein priA</fullName>
    </submittedName>
</protein>
<dbReference type="RefSeq" id="XP_062631410.1">
    <property type="nucleotide sequence ID" value="XM_062775426.1"/>
</dbReference>
<dbReference type="GeneID" id="87812047"/>